<comment type="caution">
    <text evidence="2">The sequence shown here is derived from an EMBL/GenBank/DDBJ whole genome shotgun (WGS) entry which is preliminary data.</text>
</comment>
<dbReference type="Proteomes" id="UP000246171">
    <property type="component" value="Unassembled WGS sequence"/>
</dbReference>
<protein>
    <recommendedName>
        <fullName evidence="4">Secreted protein</fullName>
    </recommendedName>
</protein>
<evidence type="ECO:0008006" key="4">
    <source>
        <dbReference type="Google" id="ProtNLM"/>
    </source>
</evidence>
<gene>
    <name evidence="2" type="ORF">BO83DRAFT_374257</name>
</gene>
<dbReference type="AlphaFoldDB" id="A0A317WGD0"/>
<name>A0A317WGD0_ASPEC</name>
<feature type="signal peptide" evidence="1">
    <location>
        <begin position="1"/>
        <end position="20"/>
    </location>
</feature>
<dbReference type="VEuPathDB" id="FungiDB:BO83DRAFT_374257"/>
<evidence type="ECO:0000256" key="1">
    <source>
        <dbReference type="SAM" id="SignalP"/>
    </source>
</evidence>
<feature type="chain" id="PRO_5016419994" description="Secreted protein" evidence="1">
    <location>
        <begin position="21"/>
        <end position="81"/>
    </location>
</feature>
<keyword evidence="1" id="KW-0732">Signal</keyword>
<evidence type="ECO:0000313" key="3">
    <source>
        <dbReference type="Proteomes" id="UP000246171"/>
    </source>
</evidence>
<proteinExistence type="predicted"/>
<organism evidence="2 3">
    <name type="scientific">Aspergillus eucalypticola (strain CBS 122712 / IBT 29274)</name>
    <dbReference type="NCBI Taxonomy" id="1448314"/>
    <lineage>
        <taxon>Eukaryota</taxon>
        <taxon>Fungi</taxon>
        <taxon>Dikarya</taxon>
        <taxon>Ascomycota</taxon>
        <taxon>Pezizomycotina</taxon>
        <taxon>Eurotiomycetes</taxon>
        <taxon>Eurotiomycetidae</taxon>
        <taxon>Eurotiales</taxon>
        <taxon>Aspergillaceae</taxon>
        <taxon>Aspergillus</taxon>
        <taxon>Aspergillus subgen. Circumdati</taxon>
    </lineage>
</organism>
<dbReference type="RefSeq" id="XP_025393446.1">
    <property type="nucleotide sequence ID" value="XM_025530151.1"/>
</dbReference>
<accession>A0A317WGD0</accession>
<dbReference type="EMBL" id="MSFU01000001">
    <property type="protein sequence ID" value="PWY85526.1"/>
    <property type="molecule type" value="Genomic_DNA"/>
</dbReference>
<evidence type="ECO:0000313" key="2">
    <source>
        <dbReference type="EMBL" id="PWY85526.1"/>
    </source>
</evidence>
<dbReference type="GeneID" id="37052113"/>
<sequence length="81" mass="9526">MAKIRLSLGFKFDLLLLVACRPIHHTLHPCEMAVCLLIAEPRSTVRQCTLLCLRMHFKRSERLEEFEISQENQIYISISQR</sequence>
<reference evidence="2" key="1">
    <citation type="submission" date="2016-12" db="EMBL/GenBank/DDBJ databases">
        <title>The genomes of Aspergillus section Nigri reveals drivers in fungal speciation.</title>
        <authorList>
            <consortium name="DOE Joint Genome Institute"/>
            <person name="Vesth T.C."/>
            <person name="Nybo J."/>
            <person name="Theobald S."/>
            <person name="Brandl J."/>
            <person name="Frisvad J.C."/>
            <person name="Nielsen K.F."/>
            <person name="Lyhne E.K."/>
            <person name="Kogle M.E."/>
            <person name="Kuo A."/>
            <person name="Riley R."/>
            <person name="Clum A."/>
            <person name="Nolan M."/>
            <person name="Lipzen A."/>
            <person name="Salamov A."/>
            <person name="Henrissat B."/>
            <person name="Wiebenga A."/>
            <person name="De vries R.P."/>
            <person name="Grigoriev I.V."/>
            <person name="Mortensen U.H."/>
            <person name="Andersen M.R."/>
            <person name="Baker S.E."/>
        </authorList>
    </citation>
    <scope>NUCLEOTIDE SEQUENCE</scope>
    <source>
        <strain evidence="2">CBS 122712</strain>
    </source>
</reference>
<keyword evidence="3" id="KW-1185">Reference proteome</keyword>